<organism evidence="1 2">
    <name type="scientific">Trichinella nelsoni</name>
    <dbReference type="NCBI Taxonomy" id="6336"/>
    <lineage>
        <taxon>Eukaryota</taxon>
        <taxon>Metazoa</taxon>
        <taxon>Ecdysozoa</taxon>
        <taxon>Nematoda</taxon>
        <taxon>Enoplea</taxon>
        <taxon>Dorylaimia</taxon>
        <taxon>Trichinellida</taxon>
        <taxon>Trichinellidae</taxon>
        <taxon>Trichinella</taxon>
    </lineage>
</organism>
<proteinExistence type="predicted"/>
<evidence type="ECO:0000313" key="2">
    <source>
        <dbReference type="Proteomes" id="UP000054630"/>
    </source>
</evidence>
<accession>A0A0V0RKZ6</accession>
<protein>
    <submittedName>
        <fullName evidence="1">Uncharacterized protein</fullName>
    </submittedName>
</protein>
<dbReference type="Proteomes" id="UP000054630">
    <property type="component" value="Unassembled WGS sequence"/>
</dbReference>
<reference evidence="1 2" key="1">
    <citation type="submission" date="2015-01" db="EMBL/GenBank/DDBJ databases">
        <title>Evolution of Trichinella species and genotypes.</title>
        <authorList>
            <person name="Korhonen P.K."/>
            <person name="Edoardo P."/>
            <person name="Giuseppe L.R."/>
            <person name="Gasser R.B."/>
        </authorList>
    </citation>
    <scope>NUCLEOTIDE SEQUENCE [LARGE SCALE GENOMIC DNA]</scope>
    <source>
        <strain evidence="1">ISS37</strain>
    </source>
</reference>
<keyword evidence="2" id="KW-1185">Reference proteome</keyword>
<gene>
    <name evidence="1" type="ORF">T07_5135</name>
</gene>
<dbReference type="AlphaFoldDB" id="A0A0V0RKZ6"/>
<evidence type="ECO:0000313" key="1">
    <source>
        <dbReference type="EMBL" id="KRX14952.1"/>
    </source>
</evidence>
<name>A0A0V0RKZ6_9BILA</name>
<dbReference type="OrthoDB" id="5873998at2759"/>
<comment type="caution">
    <text evidence="1">The sequence shown here is derived from an EMBL/GenBank/DDBJ whole genome shotgun (WGS) entry which is preliminary data.</text>
</comment>
<sequence>MLAIHAVSVAGSVVFVGRTCQPKCEKKVSFSKMECMHRRLLLTIQTAASLFNCFERTNNPFLQSFFTLKNVKIFSKNVILSASFIDRPLSMISWNDVEANFFGTDIFETYRARQDSNLQSSDPKSDALSVTPRALLFA</sequence>
<dbReference type="EMBL" id="JYDL01000145">
    <property type="protein sequence ID" value="KRX14952.1"/>
    <property type="molecule type" value="Genomic_DNA"/>
</dbReference>